<accession>A0ACC2LDL3</accession>
<protein>
    <submittedName>
        <fullName evidence="1">Uncharacterized protein</fullName>
    </submittedName>
</protein>
<proteinExistence type="predicted"/>
<evidence type="ECO:0000313" key="2">
    <source>
        <dbReference type="Proteomes" id="UP001234297"/>
    </source>
</evidence>
<gene>
    <name evidence="1" type="ORF">MRB53_024857</name>
</gene>
<comment type="caution">
    <text evidence="1">The sequence shown here is derived from an EMBL/GenBank/DDBJ whole genome shotgun (WGS) entry which is preliminary data.</text>
</comment>
<keyword evidence="2" id="KW-1185">Reference proteome</keyword>
<evidence type="ECO:0000313" key="1">
    <source>
        <dbReference type="EMBL" id="KAJ8631534.1"/>
    </source>
</evidence>
<reference evidence="1 2" key="1">
    <citation type="journal article" date="2022" name="Hortic Res">
        <title>A haplotype resolved chromosomal level avocado genome allows analysis of novel avocado genes.</title>
        <authorList>
            <person name="Nath O."/>
            <person name="Fletcher S.J."/>
            <person name="Hayward A."/>
            <person name="Shaw L.M."/>
            <person name="Masouleh A.K."/>
            <person name="Furtado A."/>
            <person name="Henry R.J."/>
            <person name="Mitter N."/>
        </authorList>
    </citation>
    <scope>NUCLEOTIDE SEQUENCE [LARGE SCALE GENOMIC DNA]</scope>
    <source>
        <strain evidence="2">cv. Hass</strain>
    </source>
</reference>
<dbReference type="Proteomes" id="UP001234297">
    <property type="component" value="Chromosome 7"/>
</dbReference>
<organism evidence="1 2">
    <name type="scientific">Persea americana</name>
    <name type="common">Avocado</name>
    <dbReference type="NCBI Taxonomy" id="3435"/>
    <lineage>
        <taxon>Eukaryota</taxon>
        <taxon>Viridiplantae</taxon>
        <taxon>Streptophyta</taxon>
        <taxon>Embryophyta</taxon>
        <taxon>Tracheophyta</taxon>
        <taxon>Spermatophyta</taxon>
        <taxon>Magnoliopsida</taxon>
        <taxon>Magnoliidae</taxon>
        <taxon>Laurales</taxon>
        <taxon>Lauraceae</taxon>
        <taxon>Persea</taxon>
    </lineage>
</organism>
<dbReference type="EMBL" id="CM056815">
    <property type="protein sequence ID" value="KAJ8631534.1"/>
    <property type="molecule type" value="Genomic_DNA"/>
</dbReference>
<name>A0ACC2LDL3_PERAE</name>
<sequence>MLIMLSLFCADCYHKKAGLLKVVGIQDLSQSALLDWNFSLAKRAKVKMDRRSWPWKKKTSEKVVTAADSAGSSLASSAGNQGDQDNSKNVKYVQISPESYANFTELEDQVKILNEKLSSLNEKLSSAQSEMTTKDNLVKQHAKVAEEAVSGWEKAEAEALTLKNQLESVTLLKLTAEDRASHLDGALKECMRQVRNVKEESEQKLQDVVLAKTKQWEKVKVELDKKIADLEQEILKSSAENAALSRSLQERSNMLMNISEEKFQADAEIEVLKTEIESYEKEISSFKYELHVVSKELEIRNEEKNMSFRTAEVANKQHLEGVKKIAKLEAECQRLRGLVRKKLPGPAALAQMKLEVENLGRDYGESRVRRSPSKASSPHLDPATEFSLDNIQQYQKETEFLTARLFTMEEEMKMLKEALSKRNSELQASRNLCAKTSSKLRSLEAQIQFLNQPKGSLNSNVQNLHNPTEGSLINASNPPSLTSMSEDGVDEEGSCADSLATALISELSDFKKEKKVDKVNKGDNSNHLELMDDFLEMERLACLSADSNGTILMSGKMTENAHPNMLVDVSKDLEIQTRELDSDTSAKLVSTNKDASAVELESDKNSVTLARLQSRIAFIFESQAKDTDLGKILEDMKHVVQEIQDAFPQHSVSCGFEETHLADAVSIQKTVPEDKEEITDNSISVVHESKPCFDAKHSLDVELSRAVSQIHDFVLSIGKEAPEMLNMHLDAHAFSQKIQVFSISVNKVLCSEISLVDFVLGLSHVLAEASRLSLSMLSDKRHEGESNSSDCIDKVTLLENNVVQLDLPKERFSSECNLISRSTSDPEILQEGRLDANFEQKPTSFKYLQEFEQLKLEKDKLAMDLATCTEELEHTKIKLQETEQLLAELKSELAASKKSNGLADTQLKCMAESYRSLEMHAQELEKEMHAQERHGQELEKEINGLHVKAEALDAELHEEKHNLQGALARCKDLEDEIQRTERCTTCLHSSSADVDTKTKQENEIAAAAEKLAQCQETIFLLGRQLKALRPSSADLMGSPYNERHQTNDYSFENAPSPSRLNLPGMYSLHDLDPKDMEDAAAVMHRMGGESPLAGYMAPLSPSDTEGSMVTRSPVRSKPPKHRSTRSSSSSSSSAPTPEKNARSFSRFFSRGKTVH</sequence>